<dbReference type="PROSITE" id="PS50885">
    <property type="entry name" value="HAMP"/>
    <property type="match status" value="1"/>
</dbReference>
<dbReference type="InterPro" id="IPR004090">
    <property type="entry name" value="Chemotax_Me-accpt_rcpt"/>
</dbReference>
<evidence type="ECO:0000259" key="6">
    <source>
        <dbReference type="PROSITE" id="PS50111"/>
    </source>
</evidence>
<dbReference type="InterPro" id="IPR003660">
    <property type="entry name" value="HAMP_dom"/>
</dbReference>
<evidence type="ECO:0000259" key="8">
    <source>
        <dbReference type="PROSITE" id="PS50885"/>
    </source>
</evidence>
<dbReference type="GO" id="GO:0007165">
    <property type="term" value="P:signal transduction"/>
    <property type="evidence" value="ECO:0007669"/>
    <property type="project" value="UniProtKB-KW"/>
</dbReference>
<dbReference type="STRING" id="1399419.A5906_09325"/>
<dbReference type="Proteomes" id="UP000315914">
    <property type="component" value="Unassembled WGS sequence"/>
</dbReference>
<sequence length="548" mass="58056">MTGFGLLLLMTVAIGGYSIHASRSTSGSLATVVRQKDHVAKDERIQKYVFEARMHAWMALATDDPSHWQKTAESYKRTFAQLDELAADTKDLGRQARVRDLKKAVGDDETKVSALKDFRGKNSGLDSPEARSALISALAAGGRVDELAEPLANDYEKASKATALKAEEDLGLGVKIALILFALSLLLGLALSVFTSRSISKPLRKLTASMLDLADGNFDVVLHGLRRKDEIGEIANAVQRFKVRAVEKAEAETEAKLVQDRIAAEQRKSDMRRLADAFEAAIGEIVETVSSASTELEASALSLAKTAESTQRLSTAVASVSERASTNVQSVASATEEVSISVNEIGRQVQESARIAGEAVRKAESADKRVLALSEAAGKVGDVIQFINTIASQTNLLALNATIEAARAGDAGRGFAVVASEVKTLADQTREATKEISDQIFGIQSSTKESVTSIKEVGGVIGRISEICSAIASAVEEQGAANQEIARNVQQAAIGASQVASNIAEVNRCADQTGTASTQVLAAAKSLAEDSNRLKLEVQRFLATVAAA</sequence>
<evidence type="ECO:0000313" key="10">
    <source>
        <dbReference type="Proteomes" id="UP000315914"/>
    </source>
</evidence>
<keyword evidence="3 5" id="KW-0807">Transducer</keyword>
<dbReference type="AlphaFoldDB" id="A0A560J4Y5"/>
<evidence type="ECO:0000256" key="4">
    <source>
        <dbReference type="ARBA" id="ARBA00029447"/>
    </source>
</evidence>
<dbReference type="InterPro" id="IPR000727">
    <property type="entry name" value="T_SNARE_dom"/>
</dbReference>
<comment type="similarity">
    <text evidence="4">Belongs to the methyl-accepting chemotaxis (MCP) protein family.</text>
</comment>
<feature type="domain" description="HAMP" evidence="8">
    <location>
        <begin position="197"/>
        <end position="250"/>
    </location>
</feature>
<dbReference type="GO" id="GO:0004888">
    <property type="term" value="F:transmembrane signaling receptor activity"/>
    <property type="evidence" value="ECO:0007669"/>
    <property type="project" value="InterPro"/>
</dbReference>
<gene>
    <name evidence="9" type="ORF">FBZ95_1166</name>
</gene>
<dbReference type="PANTHER" id="PTHR32089:SF112">
    <property type="entry name" value="LYSOZYME-LIKE PROTEIN-RELATED"/>
    <property type="match status" value="1"/>
</dbReference>
<reference evidence="9 10" key="1">
    <citation type="submission" date="2019-06" db="EMBL/GenBank/DDBJ databases">
        <title>Genomic Encyclopedia of Type Strains, Phase IV (KMG-V): Genome sequencing to study the core and pangenomes of soil and plant-associated prokaryotes.</title>
        <authorList>
            <person name="Whitman W."/>
        </authorList>
    </citation>
    <scope>NUCLEOTIDE SEQUENCE [LARGE SCALE GENOMIC DNA]</scope>
    <source>
        <strain evidence="9 10">BR 10556</strain>
    </source>
</reference>
<dbReference type="PANTHER" id="PTHR32089">
    <property type="entry name" value="METHYL-ACCEPTING CHEMOTAXIS PROTEIN MCPB"/>
    <property type="match status" value="1"/>
</dbReference>
<keyword evidence="10" id="KW-1185">Reference proteome</keyword>
<dbReference type="SMART" id="SM00304">
    <property type="entry name" value="HAMP"/>
    <property type="match status" value="1"/>
</dbReference>
<protein>
    <submittedName>
        <fullName evidence="9">Methyl-accepting chemotaxis protein</fullName>
    </submittedName>
</protein>
<dbReference type="GO" id="GO:0006935">
    <property type="term" value="P:chemotaxis"/>
    <property type="evidence" value="ECO:0007669"/>
    <property type="project" value="InterPro"/>
</dbReference>
<dbReference type="InterPro" id="IPR004089">
    <property type="entry name" value="MCPsignal_dom"/>
</dbReference>
<keyword evidence="2" id="KW-0997">Cell inner membrane</keyword>
<dbReference type="SUPFAM" id="SSF158472">
    <property type="entry name" value="HAMP domain-like"/>
    <property type="match status" value="1"/>
</dbReference>
<dbReference type="OrthoDB" id="8255792at2"/>
<organism evidence="9 10">
    <name type="scientific">Bradyrhizobium sacchari</name>
    <dbReference type="NCBI Taxonomy" id="1399419"/>
    <lineage>
        <taxon>Bacteria</taxon>
        <taxon>Pseudomonadati</taxon>
        <taxon>Pseudomonadota</taxon>
        <taxon>Alphaproteobacteria</taxon>
        <taxon>Hyphomicrobiales</taxon>
        <taxon>Nitrobacteraceae</taxon>
        <taxon>Bradyrhizobium</taxon>
    </lineage>
</organism>
<keyword evidence="2" id="KW-1003">Cell membrane</keyword>
<dbReference type="Gene3D" id="6.10.340.10">
    <property type="match status" value="1"/>
</dbReference>
<accession>A0A560J4Y5</accession>
<evidence type="ECO:0000256" key="3">
    <source>
        <dbReference type="ARBA" id="ARBA00023224"/>
    </source>
</evidence>
<keyword evidence="2" id="KW-0472">Membrane</keyword>
<dbReference type="CDD" id="cd06225">
    <property type="entry name" value="HAMP"/>
    <property type="match status" value="1"/>
</dbReference>
<proteinExistence type="inferred from homology"/>
<dbReference type="SMART" id="SM00283">
    <property type="entry name" value="MA"/>
    <property type="match status" value="1"/>
</dbReference>
<dbReference type="PROSITE" id="PS50111">
    <property type="entry name" value="CHEMOTAXIS_TRANSDUC_2"/>
    <property type="match status" value="1"/>
</dbReference>
<comment type="subcellular location">
    <subcellularLocation>
        <location evidence="1">Cell inner membrane</location>
        <topology evidence="1">Multi-pass membrane protein</topology>
    </subcellularLocation>
</comment>
<dbReference type="EMBL" id="VITW01000016">
    <property type="protein sequence ID" value="TWB66303.1"/>
    <property type="molecule type" value="Genomic_DNA"/>
</dbReference>
<dbReference type="Gene3D" id="1.10.287.950">
    <property type="entry name" value="Methyl-accepting chemotaxis protein"/>
    <property type="match status" value="1"/>
</dbReference>
<evidence type="ECO:0000256" key="2">
    <source>
        <dbReference type="ARBA" id="ARBA00022519"/>
    </source>
</evidence>
<dbReference type="Pfam" id="PF00672">
    <property type="entry name" value="HAMP"/>
    <property type="match status" value="1"/>
</dbReference>
<dbReference type="PROSITE" id="PS50192">
    <property type="entry name" value="T_SNARE"/>
    <property type="match status" value="1"/>
</dbReference>
<evidence type="ECO:0000259" key="7">
    <source>
        <dbReference type="PROSITE" id="PS50192"/>
    </source>
</evidence>
<evidence type="ECO:0000256" key="5">
    <source>
        <dbReference type="PROSITE-ProRule" id="PRU00284"/>
    </source>
</evidence>
<dbReference type="SUPFAM" id="SSF58104">
    <property type="entry name" value="Methyl-accepting chemotaxis protein (MCP) signaling domain"/>
    <property type="match status" value="1"/>
</dbReference>
<dbReference type="Pfam" id="PF00015">
    <property type="entry name" value="MCPsignal"/>
    <property type="match status" value="1"/>
</dbReference>
<feature type="domain" description="Methyl-accepting transducer" evidence="6">
    <location>
        <begin position="274"/>
        <end position="528"/>
    </location>
</feature>
<feature type="domain" description="T-SNARE coiled-coil homology" evidence="7">
    <location>
        <begin position="444"/>
        <end position="506"/>
    </location>
</feature>
<comment type="caution">
    <text evidence="9">The sequence shown here is derived from an EMBL/GenBank/DDBJ whole genome shotgun (WGS) entry which is preliminary data.</text>
</comment>
<dbReference type="PRINTS" id="PR00260">
    <property type="entry name" value="CHEMTRNSDUCR"/>
</dbReference>
<evidence type="ECO:0000256" key="1">
    <source>
        <dbReference type="ARBA" id="ARBA00004429"/>
    </source>
</evidence>
<name>A0A560J4Y5_9BRAD</name>
<dbReference type="GO" id="GO:0005886">
    <property type="term" value="C:plasma membrane"/>
    <property type="evidence" value="ECO:0007669"/>
    <property type="project" value="UniProtKB-SubCell"/>
</dbReference>
<evidence type="ECO:0000313" key="9">
    <source>
        <dbReference type="EMBL" id="TWB66303.1"/>
    </source>
</evidence>